<dbReference type="NCBIfam" id="TIGR00149">
    <property type="entry name" value="TIGR00149_YjbQ"/>
    <property type="match status" value="1"/>
</dbReference>
<name>A0A7V3J9Z1_UNCC3</name>
<dbReference type="InterPro" id="IPR035917">
    <property type="entry name" value="YjbQ-like_sf"/>
</dbReference>
<dbReference type="Gene3D" id="2.60.120.460">
    <property type="entry name" value="YjbQ-like"/>
    <property type="match status" value="1"/>
</dbReference>
<dbReference type="Pfam" id="PF01894">
    <property type="entry name" value="YjbQ"/>
    <property type="match status" value="1"/>
</dbReference>
<dbReference type="PANTHER" id="PTHR30615:SF8">
    <property type="entry name" value="UPF0047 PROTEIN C4A8.02C"/>
    <property type="match status" value="1"/>
</dbReference>
<comment type="caution">
    <text evidence="2">The sequence shown here is derived from an EMBL/GenBank/DDBJ whole genome shotgun (WGS) entry which is preliminary data.</text>
</comment>
<dbReference type="SUPFAM" id="SSF111038">
    <property type="entry name" value="YjbQ-like"/>
    <property type="match status" value="1"/>
</dbReference>
<sequence>MFYEFYIQTKQRYELVDITEKVEKVVKESDINEGLVLVFVPHSTSGIVLTENEEGLKKDWLNFLKRTVAGFDFQHNRIDDNADSHILSGLIGQARILPVKEGQIVRGTWQNIFLIELDGPRSRRVVVEIK</sequence>
<evidence type="ECO:0000313" key="2">
    <source>
        <dbReference type="EMBL" id="HFZ09021.1"/>
    </source>
</evidence>
<dbReference type="PANTHER" id="PTHR30615">
    <property type="entry name" value="UNCHARACTERIZED PROTEIN YJBQ-RELATED"/>
    <property type="match status" value="1"/>
</dbReference>
<gene>
    <name evidence="2" type="ORF">ENV41_02685</name>
</gene>
<comment type="similarity">
    <text evidence="1">Belongs to the UPF0047 family.</text>
</comment>
<reference evidence="2" key="1">
    <citation type="journal article" date="2020" name="mSystems">
        <title>Genome- and Community-Level Interaction Insights into Carbon Utilization and Element Cycling Functions of Hydrothermarchaeota in Hydrothermal Sediment.</title>
        <authorList>
            <person name="Zhou Z."/>
            <person name="Liu Y."/>
            <person name="Xu W."/>
            <person name="Pan J."/>
            <person name="Luo Z.H."/>
            <person name="Li M."/>
        </authorList>
    </citation>
    <scope>NUCLEOTIDE SEQUENCE [LARGE SCALE GENOMIC DNA]</scope>
    <source>
        <strain evidence="2">SpSt-757</strain>
    </source>
</reference>
<organism evidence="2">
    <name type="scientific">candidate division CPR3 bacterium</name>
    <dbReference type="NCBI Taxonomy" id="2268181"/>
    <lineage>
        <taxon>Bacteria</taxon>
        <taxon>Bacteria division CPR3</taxon>
    </lineage>
</organism>
<proteinExistence type="inferred from homology"/>
<evidence type="ECO:0000256" key="1">
    <source>
        <dbReference type="ARBA" id="ARBA00005534"/>
    </source>
</evidence>
<dbReference type="EMBL" id="DTGG01000085">
    <property type="protein sequence ID" value="HFZ09021.1"/>
    <property type="molecule type" value="Genomic_DNA"/>
</dbReference>
<dbReference type="InterPro" id="IPR001602">
    <property type="entry name" value="UPF0047_YjbQ-like"/>
</dbReference>
<protein>
    <submittedName>
        <fullName evidence="2">YjbQ family protein</fullName>
    </submittedName>
</protein>
<dbReference type="PIRSF" id="PIRSF004681">
    <property type="entry name" value="UCP004681"/>
    <property type="match status" value="1"/>
</dbReference>
<dbReference type="AlphaFoldDB" id="A0A7V3J9Z1"/>
<accession>A0A7V3J9Z1</accession>